<proteinExistence type="predicted"/>
<protein>
    <submittedName>
        <fullName evidence="1">Uncharacterized protein</fullName>
    </submittedName>
</protein>
<name>A0A150QWM3_SORCE</name>
<dbReference type="AlphaFoldDB" id="A0A150QWM3"/>
<accession>A0A150QWM3</accession>
<dbReference type="Proteomes" id="UP000075260">
    <property type="component" value="Unassembled WGS sequence"/>
</dbReference>
<dbReference type="EMBL" id="JEMA01000301">
    <property type="protein sequence ID" value="KYF71968.1"/>
    <property type="molecule type" value="Genomic_DNA"/>
</dbReference>
<sequence>MKLGGPLIVTGFLLTLAGDWERGTAILRRHPGWTKRSPGVVHSRVTADQALVDDLVEALALAGVG</sequence>
<evidence type="ECO:0000313" key="2">
    <source>
        <dbReference type="Proteomes" id="UP000075260"/>
    </source>
</evidence>
<dbReference type="RefSeq" id="WP_061606657.1">
    <property type="nucleotide sequence ID" value="NZ_JEMA01000301.1"/>
</dbReference>
<gene>
    <name evidence="1" type="ORF">BE15_46520</name>
</gene>
<comment type="caution">
    <text evidence="1">The sequence shown here is derived from an EMBL/GenBank/DDBJ whole genome shotgun (WGS) entry which is preliminary data.</text>
</comment>
<reference evidence="1 2" key="1">
    <citation type="submission" date="2014-02" db="EMBL/GenBank/DDBJ databases">
        <title>The small core and large imbalanced accessory genome model reveals a collaborative survival strategy of Sorangium cellulosum strains in nature.</title>
        <authorList>
            <person name="Han K."/>
            <person name="Peng R."/>
            <person name="Blom J."/>
            <person name="Li Y.-Z."/>
        </authorList>
    </citation>
    <scope>NUCLEOTIDE SEQUENCE [LARGE SCALE GENOMIC DNA]</scope>
    <source>
        <strain evidence="1 2">So0008-312</strain>
    </source>
</reference>
<evidence type="ECO:0000313" key="1">
    <source>
        <dbReference type="EMBL" id="KYF71968.1"/>
    </source>
</evidence>
<organism evidence="1 2">
    <name type="scientific">Sorangium cellulosum</name>
    <name type="common">Polyangium cellulosum</name>
    <dbReference type="NCBI Taxonomy" id="56"/>
    <lineage>
        <taxon>Bacteria</taxon>
        <taxon>Pseudomonadati</taxon>
        <taxon>Myxococcota</taxon>
        <taxon>Polyangia</taxon>
        <taxon>Polyangiales</taxon>
        <taxon>Polyangiaceae</taxon>
        <taxon>Sorangium</taxon>
    </lineage>
</organism>
<dbReference type="OrthoDB" id="5493769at2"/>